<dbReference type="SUPFAM" id="SSF46565">
    <property type="entry name" value="Chaperone J-domain"/>
    <property type="match status" value="1"/>
</dbReference>
<feature type="compositionally biased region" description="Acidic residues" evidence="1">
    <location>
        <begin position="247"/>
        <end position="258"/>
    </location>
</feature>
<dbReference type="GO" id="GO:0072583">
    <property type="term" value="P:clathrin-dependent endocytosis"/>
    <property type="evidence" value="ECO:0007669"/>
    <property type="project" value="TreeGrafter"/>
</dbReference>
<keyword evidence="4" id="KW-1185">Reference proteome</keyword>
<dbReference type="Gene3D" id="1.25.40.10">
    <property type="entry name" value="Tetratricopeptide repeat domain"/>
    <property type="match status" value="1"/>
</dbReference>
<evidence type="ECO:0000313" key="3">
    <source>
        <dbReference type="EMBL" id="KAF7722986.1"/>
    </source>
</evidence>
<dbReference type="GO" id="GO:0031982">
    <property type="term" value="C:vesicle"/>
    <property type="evidence" value="ECO:0007669"/>
    <property type="project" value="TreeGrafter"/>
</dbReference>
<evidence type="ECO:0000313" key="4">
    <source>
        <dbReference type="Proteomes" id="UP000605846"/>
    </source>
</evidence>
<dbReference type="InterPro" id="IPR019734">
    <property type="entry name" value="TPR_rpt"/>
</dbReference>
<dbReference type="SUPFAM" id="SSF48452">
    <property type="entry name" value="TPR-like"/>
    <property type="match status" value="1"/>
</dbReference>
<feature type="compositionally biased region" description="Polar residues" evidence="1">
    <location>
        <begin position="66"/>
        <end position="82"/>
    </location>
</feature>
<dbReference type="GO" id="GO:0005737">
    <property type="term" value="C:cytoplasm"/>
    <property type="evidence" value="ECO:0007669"/>
    <property type="project" value="TreeGrafter"/>
</dbReference>
<dbReference type="InterPro" id="IPR009060">
    <property type="entry name" value="UBA-like_sf"/>
</dbReference>
<dbReference type="Gene3D" id="1.10.8.10">
    <property type="entry name" value="DNA helicase RuvA subunit, C-terminal domain"/>
    <property type="match status" value="1"/>
</dbReference>
<dbReference type="SMART" id="SM00028">
    <property type="entry name" value="TPR"/>
    <property type="match status" value="3"/>
</dbReference>
<dbReference type="InterPro" id="IPR015940">
    <property type="entry name" value="UBA"/>
</dbReference>
<reference evidence="3" key="1">
    <citation type="submission" date="2020-01" db="EMBL/GenBank/DDBJ databases">
        <title>Genome Sequencing of Three Apophysomyces-Like Fungal Strains Confirms a Novel Fungal Genus in the Mucoromycota with divergent Burkholderia-like Endosymbiotic Bacteria.</title>
        <authorList>
            <person name="Stajich J.E."/>
            <person name="Macias A.M."/>
            <person name="Carter-House D."/>
            <person name="Lovett B."/>
            <person name="Kasson L.R."/>
            <person name="Berry K."/>
            <person name="Grigoriev I."/>
            <person name="Chang Y."/>
            <person name="Spatafora J."/>
            <person name="Kasson M.T."/>
        </authorList>
    </citation>
    <scope>NUCLEOTIDE SEQUENCE</scope>
    <source>
        <strain evidence="3">NRRL A-21654</strain>
    </source>
</reference>
<dbReference type="AlphaFoldDB" id="A0A8H7BNQ5"/>
<dbReference type="PANTHER" id="PTHR23172:SF19">
    <property type="entry name" value="J DOMAIN-CONTAINING PROTEIN"/>
    <property type="match status" value="1"/>
</dbReference>
<dbReference type="Proteomes" id="UP000605846">
    <property type="component" value="Unassembled WGS sequence"/>
</dbReference>
<gene>
    <name evidence="3" type="ORF">EC973_002456</name>
</gene>
<feature type="region of interest" description="Disordered" evidence="1">
    <location>
        <begin position="169"/>
        <end position="259"/>
    </location>
</feature>
<dbReference type="SUPFAM" id="SSF46934">
    <property type="entry name" value="UBA-like"/>
    <property type="match status" value="1"/>
</dbReference>
<dbReference type="EMBL" id="JABAYA010000168">
    <property type="protein sequence ID" value="KAF7722986.1"/>
    <property type="molecule type" value="Genomic_DNA"/>
</dbReference>
<feature type="compositionally biased region" description="Polar residues" evidence="1">
    <location>
        <begin position="218"/>
        <end position="231"/>
    </location>
</feature>
<dbReference type="GO" id="GO:0030276">
    <property type="term" value="F:clathrin binding"/>
    <property type="evidence" value="ECO:0007669"/>
    <property type="project" value="TreeGrafter"/>
</dbReference>
<organism evidence="3 4">
    <name type="scientific">Apophysomyces ossiformis</name>
    <dbReference type="NCBI Taxonomy" id="679940"/>
    <lineage>
        <taxon>Eukaryota</taxon>
        <taxon>Fungi</taxon>
        <taxon>Fungi incertae sedis</taxon>
        <taxon>Mucoromycota</taxon>
        <taxon>Mucoromycotina</taxon>
        <taxon>Mucoromycetes</taxon>
        <taxon>Mucorales</taxon>
        <taxon>Mucorineae</taxon>
        <taxon>Mucoraceae</taxon>
        <taxon>Apophysomyces</taxon>
    </lineage>
</organism>
<dbReference type="Gene3D" id="1.10.287.110">
    <property type="entry name" value="DnaJ domain"/>
    <property type="match status" value="1"/>
</dbReference>
<dbReference type="SMART" id="SM00165">
    <property type="entry name" value="UBA"/>
    <property type="match status" value="1"/>
</dbReference>
<feature type="compositionally biased region" description="Basic and acidic residues" evidence="1">
    <location>
        <begin position="109"/>
        <end position="118"/>
    </location>
</feature>
<proteinExistence type="predicted"/>
<dbReference type="Pfam" id="PF22562">
    <property type="entry name" value="UBA_7"/>
    <property type="match status" value="1"/>
</dbReference>
<comment type="caution">
    <text evidence="3">The sequence shown here is derived from an EMBL/GenBank/DDBJ whole genome shotgun (WGS) entry which is preliminary data.</text>
</comment>
<evidence type="ECO:0000256" key="1">
    <source>
        <dbReference type="SAM" id="MobiDB-lite"/>
    </source>
</evidence>
<feature type="compositionally biased region" description="Polar residues" evidence="1">
    <location>
        <begin position="25"/>
        <end position="40"/>
    </location>
</feature>
<accession>A0A8H7BNQ5</accession>
<sequence length="606" mass="68267">MSRSSKPAPPKVPSKPSYLSGKKITATNAQNSSPDTSSNTAKEHEQDYCPNNGNASFPHHAPKFTNFPSSTQTQSPRMNTPPSDRFPDLPDLTPPLAGQPKATVPDTSNEPKREKYKDIPSNIPQDRVLAQLIDMGFGIEEAKAALIASNQQDVQAAIDILIENNIASQQSRKSVHARKAMFDSAEETPNERRDIKSDKRSTNGNQFANTRHEAPNGSIASPQVASRQQTFRGREGAHKQAMPSVQVDEDISSDEDPEIEKQRMQELKRLQEIRRKEYIEQIKAQRKPPKTQTSDTPSSYKEGLNMHSQTGVSAKQPQPQPHISQIVEEQHQRGNELFKLGQFAGAKIAYSQAMAHLPPGHDQLIVLCNNRAAARLQLQEYQKCIYDCDFVIKMVRFRDYANIECEGPVVRWRTQLLKAIQRKAEALEKLGNYNTAIASYEEIIKLSNRRNDQVYDAIKRCQEALSFSFTARPTDFNTSKVRTEHTTPSSAFPDIDYSMFDVNKEPLKPEKTGKAVKEMRAKAAQKEAEEAEKLAKADWVNSRLTQWKTGKEKNLRILLATLDTVLWSDAKWPGVQLNEIVEPKRCKIMYMKAIAKVHPDKASKQP</sequence>
<feature type="domain" description="UBA" evidence="2">
    <location>
        <begin position="122"/>
        <end position="164"/>
    </location>
</feature>
<protein>
    <recommendedName>
        <fullName evidence="2">UBA domain-containing protein</fullName>
    </recommendedName>
</protein>
<feature type="compositionally biased region" description="Polar residues" evidence="1">
    <location>
        <begin position="290"/>
        <end position="299"/>
    </location>
</feature>
<dbReference type="PANTHER" id="PTHR23172">
    <property type="entry name" value="AUXILIN/CYCLIN G-ASSOCIATED KINASE-RELATED"/>
    <property type="match status" value="1"/>
</dbReference>
<feature type="compositionally biased region" description="Basic and acidic residues" evidence="1">
    <location>
        <begin position="189"/>
        <end position="201"/>
    </location>
</feature>
<feature type="region of interest" description="Disordered" evidence="1">
    <location>
        <begin position="280"/>
        <end position="299"/>
    </location>
</feature>
<dbReference type="OrthoDB" id="1717591at2759"/>
<dbReference type="GO" id="GO:0072318">
    <property type="term" value="P:clathrin coat disassembly"/>
    <property type="evidence" value="ECO:0007669"/>
    <property type="project" value="TreeGrafter"/>
</dbReference>
<dbReference type="InterPro" id="IPR036869">
    <property type="entry name" value="J_dom_sf"/>
</dbReference>
<feature type="region of interest" description="Disordered" evidence="1">
    <location>
        <begin position="1"/>
        <end position="122"/>
    </location>
</feature>
<name>A0A8H7BNQ5_9FUNG</name>
<evidence type="ECO:0000259" key="2">
    <source>
        <dbReference type="PROSITE" id="PS50030"/>
    </source>
</evidence>
<dbReference type="PROSITE" id="PS50030">
    <property type="entry name" value="UBA"/>
    <property type="match status" value="1"/>
</dbReference>
<dbReference type="InterPro" id="IPR011990">
    <property type="entry name" value="TPR-like_helical_dom_sf"/>
</dbReference>